<dbReference type="GO" id="GO:0001660">
    <property type="term" value="P:fever generation"/>
    <property type="evidence" value="ECO:0007669"/>
    <property type="project" value="UniProtKB-KW"/>
</dbReference>
<evidence type="ECO:0000256" key="1">
    <source>
        <dbReference type="ARBA" id="ARBA00004371"/>
    </source>
</evidence>
<evidence type="ECO:0000256" key="7">
    <source>
        <dbReference type="ARBA" id="ARBA00022525"/>
    </source>
</evidence>
<keyword evidence="9" id="KW-0395">Inflammatory response</keyword>
<evidence type="ECO:0000256" key="9">
    <source>
        <dbReference type="ARBA" id="ARBA00023198"/>
    </source>
</evidence>
<gene>
    <name evidence="13" type="ORF">CgunFtcFv8_003786</name>
</gene>
<dbReference type="GO" id="GO:0005125">
    <property type="term" value="F:cytokine activity"/>
    <property type="evidence" value="ECO:0007669"/>
    <property type="project" value="UniProtKB-UniRule"/>
</dbReference>
<name>A0AAN8E1I9_CHAGU</name>
<accession>A0AAN8E1I9</accession>
<dbReference type="GO" id="GO:0006955">
    <property type="term" value="P:immune response"/>
    <property type="evidence" value="ECO:0007669"/>
    <property type="project" value="InterPro"/>
</dbReference>
<evidence type="ECO:0000256" key="11">
    <source>
        <dbReference type="ARBA" id="ARBA00023246"/>
    </source>
</evidence>
<dbReference type="SMART" id="SM00125">
    <property type="entry name" value="IL1"/>
    <property type="match status" value="1"/>
</dbReference>
<evidence type="ECO:0000256" key="12">
    <source>
        <dbReference type="RuleBase" id="RU003753"/>
    </source>
</evidence>
<dbReference type="PANTHER" id="PTHR10078:SF30">
    <property type="entry name" value="INTERLEUKIN-1 BETA"/>
    <property type="match status" value="1"/>
</dbReference>
<dbReference type="GO" id="GO:0005615">
    <property type="term" value="C:extracellular space"/>
    <property type="evidence" value="ECO:0007669"/>
    <property type="project" value="UniProtKB-KW"/>
</dbReference>
<dbReference type="Proteomes" id="UP001331515">
    <property type="component" value="Unassembled WGS sequence"/>
</dbReference>
<dbReference type="PRINTS" id="PR01359">
    <property type="entry name" value="INTRLEUKIN1B"/>
</dbReference>
<comment type="similarity">
    <text evidence="4 12">Belongs to the IL-1 family.</text>
</comment>
<dbReference type="SUPFAM" id="SSF50353">
    <property type="entry name" value="Cytokine"/>
    <property type="match status" value="1"/>
</dbReference>
<dbReference type="GO" id="GO:0019221">
    <property type="term" value="P:cytokine-mediated signaling pathway"/>
    <property type="evidence" value="ECO:0007669"/>
    <property type="project" value="TreeGrafter"/>
</dbReference>
<dbReference type="PANTHER" id="PTHR10078">
    <property type="entry name" value="INTERLEUKIN-1 FAMILY MEMBER"/>
    <property type="match status" value="1"/>
</dbReference>
<dbReference type="Pfam" id="PF00340">
    <property type="entry name" value="IL1"/>
    <property type="match status" value="1"/>
</dbReference>
<evidence type="ECO:0000256" key="6">
    <source>
        <dbReference type="ARBA" id="ARBA00022514"/>
    </source>
</evidence>
<dbReference type="AlphaFoldDB" id="A0AAN8E1I9"/>
<keyword evidence="8" id="KW-0666">Pyrogen</keyword>
<dbReference type="GO" id="GO:0048246">
    <property type="term" value="P:macrophage chemotaxis"/>
    <property type="evidence" value="ECO:0007669"/>
    <property type="project" value="TreeGrafter"/>
</dbReference>
<sequence>MRRGITSTVYKACRSAQADRTPTTGNCWDLNHTPKTTSTLTLTEKKMEFEMKCNMSQMWSSDVQSGLDFEITHHPLTMKKVVHLIIAMERMKGSESTLSTEFRDENLLNFIMDSIVEEQIVFECASAPPAQITRTGEEQQNITDGEKRSLVMVQNNMELHAVTLQGGADSRKVFLNMSTFLHPASTIGGRTVALGIRGQNLYLSCRKDGDSPTLHLETLEDNSLLNISSDSDMVRFLFYKQDTGVNISTLMSVAQPNWYISTAEQNNKPVEMCQETAKRFRSFNIGDIQGNVERQS</sequence>
<proteinExistence type="inferred from homology"/>
<evidence type="ECO:0000313" key="14">
    <source>
        <dbReference type="Proteomes" id="UP001331515"/>
    </source>
</evidence>
<dbReference type="Gene3D" id="2.80.10.50">
    <property type="match status" value="1"/>
</dbReference>
<reference evidence="13 14" key="1">
    <citation type="journal article" date="2023" name="Mol. Biol. Evol.">
        <title>Genomics of Secondarily Temperate Adaptation in the Only Non-Antarctic Icefish.</title>
        <authorList>
            <person name="Rivera-Colon A.G."/>
            <person name="Rayamajhi N."/>
            <person name="Minhas B.F."/>
            <person name="Madrigal G."/>
            <person name="Bilyk K.T."/>
            <person name="Yoon V."/>
            <person name="Hune M."/>
            <person name="Gregory S."/>
            <person name="Cheng C.H.C."/>
            <person name="Catchen J.M."/>
        </authorList>
    </citation>
    <scope>NUCLEOTIDE SEQUENCE [LARGE SCALE GENOMIC DNA]</scope>
    <source>
        <tissue evidence="13">White muscle</tissue>
    </source>
</reference>
<dbReference type="PRINTS" id="PR01357">
    <property type="entry name" value="INTRLEUKN1AB"/>
</dbReference>
<dbReference type="GO" id="GO:0042119">
    <property type="term" value="P:neutrophil activation"/>
    <property type="evidence" value="ECO:0007669"/>
    <property type="project" value="TreeGrafter"/>
</dbReference>
<evidence type="ECO:0000256" key="4">
    <source>
        <dbReference type="ARBA" id="ARBA00010448"/>
    </source>
</evidence>
<dbReference type="GO" id="GO:0005149">
    <property type="term" value="F:interleukin-1 receptor binding"/>
    <property type="evidence" value="ECO:0007669"/>
    <property type="project" value="UniProtKB-UniRule"/>
</dbReference>
<evidence type="ECO:0000256" key="5">
    <source>
        <dbReference type="ARBA" id="ARBA00022490"/>
    </source>
</evidence>
<keyword evidence="10" id="KW-0458">Lysosome</keyword>
<evidence type="ECO:0000256" key="3">
    <source>
        <dbReference type="ARBA" id="ARBA00004550"/>
    </source>
</evidence>
<dbReference type="GO" id="GO:0051781">
    <property type="term" value="P:positive regulation of cell division"/>
    <property type="evidence" value="ECO:0007669"/>
    <property type="project" value="UniProtKB-KW"/>
</dbReference>
<keyword evidence="7 12" id="KW-0964">Secreted</keyword>
<evidence type="ECO:0000256" key="8">
    <source>
        <dbReference type="ARBA" id="ARBA00022620"/>
    </source>
</evidence>
<dbReference type="GO" id="GO:0071222">
    <property type="term" value="P:cellular response to lipopolysaccharide"/>
    <property type="evidence" value="ECO:0007669"/>
    <property type="project" value="TreeGrafter"/>
</dbReference>
<dbReference type="GO" id="GO:0005764">
    <property type="term" value="C:lysosome"/>
    <property type="evidence" value="ECO:0007669"/>
    <property type="project" value="UniProtKB-SubCell"/>
</dbReference>
<evidence type="ECO:0000313" key="13">
    <source>
        <dbReference type="EMBL" id="KAK5932050.1"/>
    </source>
</evidence>
<dbReference type="InterPro" id="IPR008996">
    <property type="entry name" value="IL1/FGF"/>
</dbReference>
<organism evidence="13 14">
    <name type="scientific">Champsocephalus gunnari</name>
    <name type="common">Mackerel icefish</name>
    <dbReference type="NCBI Taxonomy" id="52237"/>
    <lineage>
        <taxon>Eukaryota</taxon>
        <taxon>Metazoa</taxon>
        <taxon>Chordata</taxon>
        <taxon>Craniata</taxon>
        <taxon>Vertebrata</taxon>
        <taxon>Euteleostomi</taxon>
        <taxon>Actinopterygii</taxon>
        <taxon>Neopterygii</taxon>
        <taxon>Teleostei</taxon>
        <taxon>Neoteleostei</taxon>
        <taxon>Acanthomorphata</taxon>
        <taxon>Eupercaria</taxon>
        <taxon>Perciformes</taxon>
        <taxon>Notothenioidei</taxon>
        <taxon>Channichthyidae</taxon>
        <taxon>Champsocephalus</taxon>
    </lineage>
</organism>
<dbReference type="GO" id="GO:0010628">
    <property type="term" value="P:positive regulation of gene expression"/>
    <property type="evidence" value="ECO:0007669"/>
    <property type="project" value="TreeGrafter"/>
</dbReference>
<dbReference type="InterPro" id="IPR000975">
    <property type="entry name" value="IL-1_fam"/>
</dbReference>
<evidence type="ECO:0000256" key="10">
    <source>
        <dbReference type="ARBA" id="ARBA00023228"/>
    </source>
</evidence>
<dbReference type="GO" id="GO:0005829">
    <property type="term" value="C:cytosol"/>
    <property type="evidence" value="ECO:0007669"/>
    <property type="project" value="UniProtKB-SubCell"/>
</dbReference>
<keyword evidence="14" id="KW-1185">Reference proteome</keyword>
<keyword evidence="5" id="KW-0963">Cytoplasm</keyword>
<dbReference type="EMBL" id="JAURVH010001515">
    <property type="protein sequence ID" value="KAK5932050.1"/>
    <property type="molecule type" value="Genomic_DNA"/>
</dbReference>
<keyword evidence="6" id="KW-0202">Cytokine</keyword>
<dbReference type="GO" id="GO:1901222">
    <property type="term" value="P:regulation of non-canonical NF-kappaB signal transduction"/>
    <property type="evidence" value="ECO:0007669"/>
    <property type="project" value="TreeGrafter"/>
</dbReference>
<comment type="subcellular location">
    <subcellularLocation>
        <location evidence="2">Cytoplasm</location>
        <location evidence="2">Cytosol</location>
    </subcellularLocation>
    <subcellularLocation>
        <location evidence="1">Lysosome</location>
    </subcellularLocation>
    <subcellularLocation>
        <location evidence="3">Secreted</location>
        <location evidence="3">Extracellular exosome</location>
    </subcellularLocation>
</comment>
<protein>
    <recommendedName>
        <fullName evidence="12">Interleukin-1</fullName>
    </recommendedName>
</protein>
<keyword evidence="11" id="KW-0497">Mitogen</keyword>
<dbReference type="PRINTS" id="PR00264">
    <property type="entry name" value="INTERLEUKIN1"/>
</dbReference>
<comment type="caution">
    <text evidence="13">The sequence shown here is derived from an EMBL/GenBank/DDBJ whole genome shotgun (WGS) entry which is preliminary data.</text>
</comment>
<dbReference type="CDD" id="cd23296">
    <property type="entry name" value="beta-trefoil_IL1B"/>
    <property type="match status" value="1"/>
</dbReference>
<evidence type="ECO:0000256" key="2">
    <source>
        <dbReference type="ARBA" id="ARBA00004514"/>
    </source>
</evidence>